<feature type="region of interest" description="Disordered" evidence="1">
    <location>
        <begin position="450"/>
        <end position="469"/>
    </location>
</feature>
<sequence>MTVALRTTLSSDERDMIGKLNAKLHKLQPRDRLNEAYFEGEQRLKQIGIAVPPELRVFELVVNWNRMYVGEIARRQKIKSIMVPGGKKKRSKALQEGFDANNLSSEIGLLNTETMIFGRCFGTVGTNDEDAGHPRIAIESPTQMSCLIDRGRRRMDAAFRQYRTEEGQRVGTLLLPDRTIQVVAGRGGWEIDEVGDDTGVDDHGLGRVPVVLFLNRRRLSKWTGTSEMADLIPLVDAAARALTNLQVALETHSVPQKWVLGLSKGDFVDKNGQPIPVWQAYYTSIWANQKSPKEVEVGQFSASDLKNFHDTTNHYAALASSVTGLPFRFFGQNTANPAAEGAIRADESRLISNTEDKNEAQGVGIGWLMSLYERFRTGEWPAAGLAMKVEWRNPATPTKAEEADFIQKLNGGTPVLSREGSWDEMGWDEARKDRERGYFEQEASDPVLDRLTRNLNVDNANADDPASLG</sequence>
<organism evidence="2 3">
    <name type="scientific">Rhodococcus pseudokoreensis</name>
    <dbReference type="NCBI Taxonomy" id="2811421"/>
    <lineage>
        <taxon>Bacteria</taxon>
        <taxon>Bacillati</taxon>
        <taxon>Actinomycetota</taxon>
        <taxon>Actinomycetes</taxon>
        <taxon>Mycobacteriales</taxon>
        <taxon>Nocardiaceae</taxon>
        <taxon>Rhodococcus</taxon>
    </lineage>
</organism>
<evidence type="ECO:0000313" key="2">
    <source>
        <dbReference type="EMBL" id="QSE94187.1"/>
    </source>
</evidence>
<name>A0A974WBD9_9NOCA</name>
<proteinExistence type="predicted"/>
<dbReference type="InterPro" id="IPR021145">
    <property type="entry name" value="Portal_protein_SPP1_Gp6-like"/>
</dbReference>
<protein>
    <submittedName>
        <fullName evidence="2">Phage portal protein</fullName>
    </submittedName>
</protein>
<dbReference type="Proteomes" id="UP000662986">
    <property type="component" value="Chromosome"/>
</dbReference>
<dbReference type="Pfam" id="PF05133">
    <property type="entry name" value="SPP1_portal"/>
    <property type="match status" value="1"/>
</dbReference>
<reference evidence="2 3" key="2">
    <citation type="journal article" date="2022" name="Arch. Microbiol.">
        <title>Rhodococcus pseudokoreensis sp. nov. isolated from the rhizosphere of young M26 apple rootstocks.</title>
        <authorList>
            <person name="Kampfer P."/>
            <person name="Glaeser S.P."/>
            <person name="Blom J."/>
            <person name="Wolf J."/>
            <person name="Benning S."/>
            <person name="Schloter M."/>
            <person name="Neumann-Schaal M."/>
        </authorList>
    </citation>
    <scope>NUCLEOTIDE SEQUENCE [LARGE SCALE GENOMIC DNA]</scope>
    <source>
        <strain evidence="2 3">R79</strain>
    </source>
</reference>
<dbReference type="EMBL" id="CP070619">
    <property type="protein sequence ID" value="QSE94187.1"/>
    <property type="molecule type" value="Genomic_DNA"/>
</dbReference>
<reference evidence="2 3" key="1">
    <citation type="journal article" date="2021" name="Microbiol. Resour. Announc.">
        <title>Complete Genome Sequences of Two Rhodococcus sp. Strains with Large and Linear Chromosomes, Isolated from Apple Rhizosphere.</title>
        <authorList>
            <person name="Benning S."/>
            <person name="Brugnone N."/>
            <person name="Siani R."/>
            <person name="Kublik S."/>
            <person name="Schloter M."/>
            <person name="Rad V."/>
        </authorList>
    </citation>
    <scope>NUCLEOTIDE SEQUENCE [LARGE SCALE GENOMIC DNA]</scope>
    <source>
        <strain evidence="2 3">R79</strain>
    </source>
</reference>
<accession>A0A974WBD9</accession>
<evidence type="ECO:0000256" key="1">
    <source>
        <dbReference type="SAM" id="MobiDB-lite"/>
    </source>
</evidence>
<dbReference type="RefSeq" id="WP_206010619.1">
    <property type="nucleotide sequence ID" value="NZ_CP070619.1"/>
</dbReference>
<keyword evidence="3" id="KW-1185">Reference proteome</keyword>
<evidence type="ECO:0000313" key="3">
    <source>
        <dbReference type="Proteomes" id="UP000662986"/>
    </source>
</evidence>
<gene>
    <name evidence="2" type="ORF">JWS13_39110</name>
</gene>